<name>A0A1V0B860_9GAMM</name>
<dbReference type="KEGG" id="ppha:BVH74_15735"/>
<dbReference type="RefSeq" id="WP_080051023.1">
    <property type="nucleotide sequence ID" value="NZ_CP020100.1"/>
</dbReference>
<dbReference type="Proteomes" id="UP000243488">
    <property type="component" value="Chromosome"/>
</dbReference>
<keyword evidence="2" id="KW-1185">Reference proteome</keyword>
<reference evidence="1 2" key="1">
    <citation type="submission" date="2017-03" db="EMBL/GenBank/DDBJ databases">
        <title>Complete genome sequence of the novel DNRA strain Pseudomonas sp. S-6-2 isolated from Chinese polluted river sediment. Journal of Biotechnology.</title>
        <authorList>
            <person name="Li J."/>
            <person name="Xiang F."/>
            <person name="Wang L."/>
            <person name="Xi L."/>
            <person name="Liu J."/>
        </authorList>
    </citation>
    <scope>NUCLEOTIDE SEQUENCE [LARGE SCALE GENOMIC DNA]</scope>
    <source>
        <strain evidence="1 2">S-6-2</strain>
    </source>
</reference>
<evidence type="ECO:0000313" key="1">
    <source>
        <dbReference type="EMBL" id="AQZ96115.1"/>
    </source>
</evidence>
<dbReference type="AlphaFoldDB" id="A0A1V0B860"/>
<accession>A0A1V0B860</accession>
<proteinExistence type="predicted"/>
<organism evidence="1 2">
    <name type="scientific">Halopseudomonas phragmitis</name>
    <dbReference type="NCBI Taxonomy" id="1931241"/>
    <lineage>
        <taxon>Bacteria</taxon>
        <taxon>Pseudomonadati</taxon>
        <taxon>Pseudomonadota</taxon>
        <taxon>Gammaproteobacteria</taxon>
        <taxon>Pseudomonadales</taxon>
        <taxon>Pseudomonadaceae</taxon>
        <taxon>Halopseudomonas</taxon>
    </lineage>
</organism>
<protein>
    <submittedName>
        <fullName evidence="1">Uncharacterized protein</fullName>
    </submittedName>
</protein>
<sequence length="327" mass="36618">MDALLILTGIVLTLVAWVWLASLAWRQSVGVFVLALLLPWLTLFLRGFKLLPRLLLVMGLVAAGSGLYLLQRDQPERFAALISGQWMATPEASVQGQMLGQVFNPERVYWQGQTLIFEERSGERLRRALSLEFSQVPMLLEDSLIERLPGDQGGWPELVLQWHAGALEAPGLRRIADEYSLSLQFIPDPGQQSAQVRIHLHLPVSHATWLNGEATLVPVPDWLRQLGQKARQPAPEPATTELAQPARQAMADRSWQPFSVLGLVDEPDPFLGQPLRLTTWSGRVYEGRLREVSESRRLVLALPQGPNQVDLHFHPLDVRSLEVLSSP</sequence>
<dbReference type="STRING" id="1931241.BVH74_15735"/>
<gene>
    <name evidence="1" type="ORF">BVH74_15735</name>
</gene>
<dbReference type="EMBL" id="CP020100">
    <property type="protein sequence ID" value="AQZ96115.1"/>
    <property type="molecule type" value="Genomic_DNA"/>
</dbReference>
<evidence type="ECO:0000313" key="2">
    <source>
        <dbReference type="Proteomes" id="UP000243488"/>
    </source>
</evidence>